<dbReference type="Proteomes" id="UP000013049">
    <property type="component" value="Unassembled WGS sequence"/>
</dbReference>
<dbReference type="RefSeq" id="WP_004773972.1">
    <property type="nucleotide sequence ID" value="NZ_KB849360.1"/>
</dbReference>
<proteinExistence type="predicted"/>
<dbReference type="EMBL" id="APPC01000026">
    <property type="protein sequence ID" value="ENU90694.1"/>
    <property type="molecule type" value="Genomic_DNA"/>
</dbReference>
<evidence type="ECO:0000313" key="2">
    <source>
        <dbReference type="EMBL" id="ENU90694.1"/>
    </source>
</evidence>
<evidence type="ECO:0000256" key="1">
    <source>
        <dbReference type="SAM" id="Phobius"/>
    </source>
</evidence>
<dbReference type="AlphaFoldDB" id="N8W6Z1"/>
<keyword evidence="1" id="KW-0472">Membrane</keyword>
<comment type="caution">
    <text evidence="2">The sequence shown here is derived from an EMBL/GenBank/DDBJ whole genome shotgun (WGS) entry which is preliminary data.</text>
</comment>
<dbReference type="HOGENOM" id="CLU_183501_0_0_6"/>
<feature type="transmembrane region" description="Helical" evidence="1">
    <location>
        <begin position="41"/>
        <end position="60"/>
    </location>
</feature>
<reference evidence="2 3" key="1">
    <citation type="submission" date="2013-02" db="EMBL/GenBank/DDBJ databases">
        <title>The Genome Sequence of Acinetobacter sp. NIPH 758.</title>
        <authorList>
            <consortium name="The Broad Institute Genome Sequencing Platform"/>
            <consortium name="The Broad Institute Genome Sequencing Center for Infectious Disease"/>
            <person name="Cerqueira G."/>
            <person name="Feldgarden M."/>
            <person name="Courvalin P."/>
            <person name="Perichon B."/>
            <person name="Grillot-Courvalin C."/>
            <person name="Clermont D."/>
            <person name="Rocha E."/>
            <person name="Yoon E.-J."/>
            <person name="Nemec A."/>
            <person name="Walker B."/>
            <person name="Young S.K."/>
            <person name="Zeng Q."/>
            <person name="Gargeya S."/>
            <person name="Fitzgerald M."/>
            <person name="Haas B."/>
            <person name="Abouelleil A."/>
            <person name="Alvarado L."/>
            <person name="Arachchi H.M."/>
            <person name="Berlin A.M."/>
            <person name="Chapman S.B."/>
            <person name="Dewar J."/>
            <person name="Goldberg J."/>
            <person name="Griggs A."/>
            <person name="Gujja S."/>
            <person name="Hansen M."/>
            <person name="Howarth C."/>
            <person name="Imamovic A."/>
            <person name="Larimer J."/>
            <person name="McCowan C."/>
            <person name="Murphy C."/>
            <person name="Neiman D."/>
            <person name="Pearson M."/>
            <person name="Priest M."/>
            <person name="Roberts A."/>
            <person name="Saif S."/>
            <person name="Shea T."/>
            <person name="Sisk P."/>
            <person name="Sykes S."/>
            <person name="Wortman J."/>
            <person name="Nusbaum C."/>
            <person name="Birren B."/>
        </authorList>
    </citation>
    <scope>NUCLEOTIDE SEQUENCE [LARGE SCALE GENOMIC DNA]</scope>
    <source>
        <strain evidence="2 3">NIPH 758</strain>
    </source>
</reference>
<protein>
    <submittedName>
        <fullName evidence="2">Uncharacterized protein</fullName>
    </submittedName>
</protein>
<keyword evidence="1" id="KW-0812">Transmembrane</keyword>
<keyword evidence="1" id="KW-1133">Transmembrane helix</keyword>
<feature type="transmembrane region" description="Helical" evidence="1">
    <location>
        <begin position="18"/>
        <end position="35"/>
    </location>
</feature>
<dbReference type="eggNOG" id="ENOG5032E6A">
    <property type="taxonomic scope" value="Bacteria"/>
</dbReference>
<organism evidence="2 3">
    <name type="scientific">Acinetobacter vivianii</name>
    <dbReference type="NCBI Taxonomy" id="1776742"/>
    <lineage>
        <taxon>Bacteria</taxon>
        <taxon>Pseudomonadati</taxon>
        <taxon>Pseudomonadota</taxon>
        <taxon>Gammaproteobacteria</taxon>
        <taxon>Moraxellales</taxon>
        <taxon>Moraxellaceae</taxon>
        <taxon>Acinetobacter</taxon>
    </lineage>
</organism>
<sequence>MNQTQINKKQSLSSKHKLILWGFILVMTFLYLSALSKGLNIYKETFSWLISCLILIYLWLRPELIELKFKQYAFKSIDWLGAVILTLLGISLFIPV</sequence>
<dbReference type="PATRIC" id="fig|1217712.3.peg.3487"/>
<accession>N8W6Z1</accession>
<feature type="transmembrane region" description="Helical" evidence="1">
    <location>
        <begin position="72"/>
        <end position="94"/>
    </location>
</feature>
<name>N8W6Z1_9GAMM</name>
<evidence type="ECO:0000313" key="3">
    <source>
        <dbReference type="Proteomes" id="UP000013049"/>
    </source>
</evidence>
<gene>
    <name evidence="2" type="ORF">F971_03612</name>
</gene>